<dbReference type="EMBL" id="JPOS01000109">
    <property type="protein sequence ID" value="KGE84844.1"/>
    <property type="molecule type" value="Genomic_DNA"/>
</dbReference>
<proteinExistence type="predicted"/>
<evidence type="ECO:0000313" key="2">
    <source>
        <dbReference type="Proteomes" id="UP000029736"/>
    </source>
</evidence>
<accession>A0A098RXF5</accession>
<dbReference type="AlphaFoldDB" id="A0A098RXF5"/>
<dbReference type="RefSeq" id="WP_044230207.1">
    <property type="nucleotide sequence ID" value="NZ_JPOS01000109.1"/>
</dbReference>
<reference evidence="1 2" key="1">
    <citation type="journal article" date="2014" name="Int. J. Syst. Evol. Microbiol.">
        <title>Phaeodactylibacter xiamenensis gen. nov., sp. nov., a member of the family Saprospiraceae isolated from the marine alga Phaeodactylum tricornutum.</title>
        <authorList>
            <person name="Chen Z.Jr."/>
            <person name="Lei X."/>
            <person name="Lai Q."/>
            <person name="Li Y."/>
            <person name="Zhang B."/>
            <person name="Zhang J."/>
            <person name="Zhang H."/>
            <person name="Yang L."/>
            <person name="Zheng W."/>
            <person name="Tian Y."/>
            <person name="Yu Z."/>
            <person name="Xu H.Jr."/>
            <person name="Zheng T."/>
        </authorList>
    </citation>
    <scope>NUCLEOTIDE SEQUENCE [LARGE SCALE GENOMIC DNA]</scope>
    <source>
        <strain evidence="1 2">KD52</strain>
    </source>
</reference>
<comment type="caution">
    <text evidence="1">The sequence shown here is derived from an EMBL/GenBank/DDBJ whole genome shotgun (WGS) entry which is preliminary data.</text>
</comment>
<evidence type="ECO:0000313" key="1">
    <source>
        <dbReference type="EMBL" id="KGE84844.1"/>
    </source>
</evidence>
<organism evidence="1 2">
    <name type="scientific">Phaeodactylibacter xiamenensis</name>
    <dbReference type="NCBI Taxonomy" id="1524460"/>
    <lineage>
        <taxon>Bacteria</taxon>
        <taxon>Pseudomonadati</taxon>
        <taxon>Bacteroidota</taxon>
        <taxon>Saprospiria</taxon>
        <taxon>Saprospirales</taxon>
        <taxon>Haliscomenobacteraceae</taxon>
        <taxon>Phaeodactylibacter</taxon>
    </lineage>
</organism>
<protein>
    <submittedName>
        <fullName evidence="1">Uncharacterized protein</fullName>
    </submittedName>
</protein>
<sequence>MFTLIEPIRKFSHIIKIKNYIEKIEEFNLEVKPMLIDEQKNVQAILKDLKKKKQILEPIFNELKSKKLNYQSKRAVLKRELIIKNGTHTDYDFNSEFNREYPEYQEFKKEFNETSKEYRELITNIIQHKKVLKNLVKHEKKINSYFVNKSETGQNTG</sequence>
<keyword evidence="2" id="KW-1185">Reference proteome</keyword>
<gene>
    <name evidence="1" type="ORF">IX84_31380</name>
</gene>
<name>A0A098RXF5_9BACT</name>
<dbReference type="Proteomes" id="UP000029736">
    <property type="component" value="Unassembled WGS sequence"/>
</dbReference>